<keyword evidence="1" id="KW-0732">Signal</keyword>
<dbReference type="Proteomes" id="UP000552709">
    <property type="component" value="Unassembled WGS sequence"/>
</dbReference>
<evidence type="ECO:0000313" key="3">
    <source>
        <dbReference type="Proteomes" id="UP000552709"/>
    </source>
</evidence>
<dbReference type="EMBL" id="JACHFL010000003">
    <property type="protein sequence ID" value="MBB5362550.1"/>
    <property type="molecule type" value="Genomic_DNA"/>
</dbReference>
<proteinExistence type="predicted"/>
<name>A0A7W8NEC9_9DEIO</name>
<dbReference type="RefSeq" id="WP_184129628.1">
    <property type="nucleotide sequence ID" value="NZ_JACHFL010000003.1"/>
</dbReference>
<feature type="signal peptide" evidence="1">
    <location>
        <begin position="1"/>
        <end position="20"/>
    </location>
</feature>
<reference evidence="2 3" key="1">
    <citation type="submission" date="2020-08" db="EMBL/GenBank/DDBJ databases">
        <title>Genomic Encyclopedia of Type Strains, Phase IV (KMG-IV): sequencing the most valuable type-strain genomes for metagenomic binning, comparative biology and taxonomic classification.</title>
        <authorList>
            <person name="Goeker M."/>
        </authorList>
    </citation>
    <scope>NUCLEOTIDE SEQUENCE [LARGE SCALE GENOMIC DNA]</scope>
    <source>
        <strain evidence="2 3">DSM 27939</strain>
    </source>
</reference>
<feature type="chain" id="PRO_5030726480" description="Carboxypeptidase regulatory-like domain-containing protein" evidence="1">
    <location>
        <begin position="21"/>
        <end position="189"/>
    </location>
</feature>
<comment type="caution">
    <text evidence="2">The sequence shown here is derived from an EMBL/GenBank/DDBJ whole genome shotgun (WGS) entry which is preliminary data.</text>
</comment>
<protein>
    <recommendedName>
        <fullName evidence="4">Carboxypeptidase regulatory-like domain-containing protein</fullName>
    </recommendedName>
</protein>
<dbReference type="AlphaFoldDB" id="A0A7W8NEC9"/>
<organism evidence="2 3">
    <name type="scientific">Deinococcus humi</name>
    <dbReference type="NCBI Taxonomy" id="662880"/>
    <lineage>
        <taxon>Bacteria</taxon>
        <taxon>Thermotogati</taxon>
        <taxon>Deinococcota</taxon>
        <taxon>Deinococci</taxon>
        <taxon>Deinococcales</taxon>
        <taxon>Deinococcaceae</taxon>
        <taxon>Deinococcus</taxon>
    </lineage>
</organism>
<evidence type="ECO:0000256" key="1">
    <source>
        <dbReference type="SAM" id="SignalP"/>
    </source>
</evidence>
<keyword evidence="3" id="KW-1185">Reference proteome</keyword>
<evidence type="ECO:0000313" key="2">
    <source>
        <dbReference type="EMBL" id="MBB5362550.1"/>
    </source>
</evidence>
<evidence type="ECO:0008006" key="4">
    <source>
        <dbReference type="Google" id="ProtNLM"/>
    </source>
</evidence>
<accession>A0A7W8NEC9</accession>
<sequence length="189" mass="19966">MNLRLLLSLALGLSVPQASALTVTGTVQGSAAPDLRLAGFAVTPFGQPVQELASSSLDSGQFRLDLPAGPPPARAQAVLSSQNVSWPGVIDPVQVSAAAQTGELKLFVYRDQNGNARHDENESLREVSPMVGRSSLFIPWVSADVTVTANKGYQASLKKGWNAFLVDVGRVVNVQPFAEAVTVTVSLQR</sequence>
<gene>
    <name evidence="2" type="ORF">HNQ08_001645</name>
</gene>